<reference evidence="2" key="1">
    <citation type="submission" date="2021-11" db="EMBL/GenBank/DDBJ databases">
        <authorList>
            <consortium name="Genoscope - CEA"/>
            <person name="William W."/>
        </authorList>
    </citation>
    <scope>NUCLEOTIDE SEQUENCE</scope>
</reference>
<proteinExistence type="predicted"/>
<gene>
    <name evidence="2" type="ORF">PECAL_1P03200</name>
</gene>
<name>A0A8J2WD72_9STRA</name>
<dbReference type="AlphaFoldDB" id="A0A8J2WD72"/>
<sequence length="205" mass="22137">MSAIYMRRPSTGDAAPPTAGGWTLIDQTDALVDDAEIATATSELKQEIGLPDSMEGEERENVEADAVINRGAALARDPRVQRSVLESLVAAQPVAAAPAFPDEAARLRREVEELKRELGRVLQERTNTTPQAPEPSLGVASLLITRCLERRRERGEEERDRRCPSLQACLAVPGAVVHCLAPGPGGRLVDCLATEPPTMVRDVRA</sequence>
<dbReference type="EMBL" id="CAKKNE010000001">
    <property type="protein sequence ID" value="CAH0363975.1"/>
    <property type="molecule type" value="Genomic_DNA"/>
</dbReference>
<protein>
    <submittedName>
        <fullName evidence="2">Uncharacterized protein</fullName>
    </submittedName>
</protein>
<dbReference type="Proteomes" id="UP000789595">
    <property type="component" value="Unassembled WGS sequence"/>
</dbReference>
<accession>A0A8J2WD72</accession>
<feature type="region of interest" description="Disordered" evidence="1">
    <location>
        <begin position="1"/>
        <end position="20"/>
    </location>
</feature>
<evidence type="ECO:0000313" key="2">
    <source>
        <dbReference type="EMBL" id="CAH0363975.1"/>
    </source>
</evidence>
<evidence type="ECO:0000256" key="1">
    <source>
        <dbReference type="SAM" id="MobiDB-lite"/>
    </source>
</evidence>
<evidence type="ECO:0000313" key="3">
    <source>
        <dbReference type="Proteomes" id="UP000789595"/>
    </source>
</evidence>
<keyword evidence="3" id="KW-1185">Reference proteome</keyword>
<organism evidence="2 3">
    <name type="scientific">Pelagomonas calceolata</name>
    <dbReference type="NCBI Taxonomy" id="35677"/>
    <lineage>
        <taxon>Eukaryota</taxon>
        <taxon>Sar</taxon>
        <taxon>Stramenopiles</taxon>
        <taxon>Ochrophyta</taxon>
        <taxon>Pelagophyceae</taxon>
        <taxon>Pelagomonadales</taxon>
        <taxon>Pelagomonadaceae</taxon>
        <taxon>Pelagomonas</taxon>
    </lineage>
</organism>
<comment type="caution">
    <text evidence="2">The sequence shown here is derived from an EMBL/GenBank/DDBJ whole genome shotgun (WGS) entry which is preliminary data.</text>
</comment>